<dbReference type="Gene3D" id="2.60.40.10">
    <property type="entry name" value="Immunoglobulins"/>
    <property type="match status" value="1"/>
</dbReference>
<keyword evidence="2" id="KW-0378">Hydrolase</keyword>
<dbReference type="InterPro" id="IPR013783">
    <property type="entry name" value="Ig-like_fold"/>
</dbReference>
<dbReference type="PANTHER" id="PTHR43037:SF5">
    <property type="entry name" value="FERULOYL ESTERASE"/>
    <property type="match status" value="1"/>
</dbReference>
<dbReference type="InterPro" id="IPR050955">
    <property type="entry name" value="Plant_Biomass_Hydrol_Est"/>
</dbReference>
<evidence type="ECO:0000256" key="2">
    <source>
        <dbReference type="ARBA" id="ARBA00022801"/>
    </source>
</evidence>
<dbReference type="Pfam" id="PF16403">
    <property type="entry name" value="Bact_surface_Ig-like"/>
    <property type="match status" value="1"/>
</dbReference>
<comment type="caution">
    <text evidence="5">The sequence shown here is derived from an EMBL/GenBank/DDBJ whole genome shotgun (WGS) entry which is preliminary data.</text>
</comment>
<feature type="signal peptide" evidence="3">
    <location>
        <begin position="1"/>
        <end position="36"/>
    </location>
</feature>
<evidence type="ECO:0000313" key="5">
    <source>
        <dbReference type="EMBL" id="MFD2309141.1"/>
    </source>
</evidence>
<dbReference type="InterPro" id="IPR029058">
    <property type="entry name" value="AB_hydrolase_fold"/>
</dbReference>
<dbReference type="InterPro" id="IPR010126">
    <property type="entry name" value="Esterase_phb"/>
</dbReference>
<gene>
    <name evidence="5" type="ORF">ACFSKX_01820</name>
</gene>
<feature type="chain" id="PRO_5046519436" evidence="3">
    <location>
        <begin position="37"/>
        <end position="570"/>
    </location>
</feature>
<dbReference type="InterPro" id="IPR032179">
    <property type="entry name" value="Cry22Aa_Ig-like"/>
</dbReference>
<dbReference type="PANTHER" id="PTHR43037">
    <property type="entry name" value="UNNAMED PRODUCT-RELATED"/>
    <property type="match status" value="1"/>
</dbReference>
<organism evidence="5 6">
    <name type="scientific">Microbulbifer halophilus</name>
    <dbReference type="NCBI Taxonomy" id="453963"/>
    <lineage>
        <taxon>Bacteria</taxon>
        <taxon>Pseudomonadati</taxon>
        <taxon>Pseudomonadota</taxon>
        <taxon>Gammaproteobacteria</taxon>
        <taxon>Cellvibrionales</taxon>
        <taxon>Microbulbiferaceae</taxon>
        <taxon>Microbulbifer</taxon>
    </lineage>
</organism>
<evidence type="ECO:0000256" key="3">
    <source>
        <dbReference type="SAM" id="SignalP"/>
    </source>
</evidence>
<reference evidence="6" key="1">
    <citation type="journal article" date="2019" name="Int. J. Syst. Evol. Microbiol.">
        <title>The Global Catalogue of Microorganisms (GCM) 10K type strain sequencing project: providing services to taxonomists for standard genome sequencing and annotation.</title>
        <authorList>
            <consortium name="The Broad Institute Genomics Platform"/>
            <consortium name="The Broad Institute Genome Sequencing Center for Infectious Disease"/>
            <person name="Wu L."/>
            <person name="Ma J."/>
        </authorList>
    </citation>
    <scope>NUCLEOTIDE SEQUENCE [LARGE SCALE GENOMIC DNA]</scope>
    <source>
        <strain evidence="6">KCTC 12848</strain>
    </source>
</reference>
<dbReference type="EMBL" id="JBHUJD010000002">
    <property type="protein sequence ID" value="MFD2309141.1"/>
    <property type="molecule type" value="Genomic_DNA"/>
</dbReference>
<name>A0ABW5E6B4_9GAMM</name>
<proteinExistence type="predicted"/>
<dbReference type="Pfam" id="PF10503">
    <property type="entry name" value="Esterase_PHB"/>
    <property type="match status" value="1"/>
</dbReference>
<keyword evidence="6" id="KW-1185">Reference proteome</keyword>
<feature type="domain" description="Pesticidal crystal protein Cry22Aa Ig-like" evidence="4">
    <location>
        <begin position="364"/>
        <end position="433"/>
    </location>
</feature>
<dbReference type="Gene3D" id="3.40.50.1820">
    <property type="entry name" value="alpha/beta hydrolase"/>
    <property type="match status" value="1"/>
</dbReference>
<dbReference type="RefSeq" id="WP_265722255.1">
    <property type="nucleotide sequence ID" value="NZ_JAPIVK010000020.1"/>
</dbReference>
<evidence type="ECO:0000259" key="4">
    <source>
        <dbReference type="Pfam" id="PF16403"/>
    </source>
</evidence>
<sequence>MKTINPAGGQRNLSARLTRLLGTAVCFVLATLGAHAAAGTVYDETMVAKSYAGSRDRQYRVYVPDSAPSPAPMVMALHGCVQDHLDVYNNWGLKEAADDYGFILVMPFITSYDGMRSENCWGFWFDQHTHEGSGEPEDLHQIALEVEADFAIDSQRRYITGFSSGGAMTAVAAITHNEYWAAVAPAAGLAYGETSSAVSLSGCYGSPTMESVATSASDMERELDDGYAIPLLVMMNNVDCVVQQPAGRNLRDAHLRVFGGTEADDVACEYDYQESYGCRHAYYTVDGAPGSRSVVETVFFDGPLETASTGDNDYGHYWVAGERGQEADYNRRTGPGYPDLLWDFFSRHARDGSGGPVDDGKPTIALNGDNPITLNLNETFTDPGASATDPEDGSLAVTANCDVDTSVAGEYYCTYTAEDSAGNVASATRTVIVIDPNASDTTCAEVTSAPSTHIDKGRALKGGDYDLYALATGDEERIGYYFDTWSDVTLYEGKPGEWFTAQPGECRSGDDAFSCRDWYDTNGWHENRGRAYYQSGYYTTGGDDGLGSLSGTYTYVKETSEGFYEKGQCP</sequence>
<protein>
    <submittedName>
        <fullName evidence="5">PHB depolymerase family esterase</fullName>
    </submittedName>
</protein>
<keyword evidence="1 3" id="KW-0732">Signal</keyword>
<dbReference type="NCBIfam" id="TIGR01840">
    <property type="entry name" value="esterase_phb"/>
    <property type="match status" value="1"/>
</dbReference>
<evidence type="ECO:0000256" key="1">
    <source>
        <dbReference type="ARBA" id="ARBA00022729"/>
    </source>
</evidence>
<dbReference type="Proteomes" id="UP001597425">
    <property type="component" value="Unassembled WGS sequence"/>
</dbReference>
<evidence type="ECO:0000313" key="6">
    <source>
        <dbReference type="Proteomes" id="UP001597425"/>
    </source>
</evidence>
<dbReference type="SUPFAM" id="SSF53474">
    <property type="entry name" value="alpha/beta-Hydrolases"/>
    <property type="match status" value="1"/>
</dbReference>
<accession>A0ABW5E6B4</accession>